<evidence type="ECO:0000256" key="1">
    <source>
        <dbReference type="ARBA" id="ARBA00022490"/>
    </source>
</evidence>
<dbReference type="Proteomes" id="UP000282106">
    <property type="component" value="Unassembled WGS sequence"/>
</dbReference>
<dbReference type="GO" id="GO:1902626">
    <property type="term" value="P:assembly of large subunit precursor of preribosome"/>
    <property type="evidence" value="ECO:0007669"/>
    <property type="project" value="UniProtKB-UniRule"/>
</dbReference>
<keyword evidence="4 5" id="KW-0694">RNA-binding</keyword>
<name>A0A3N0VA54_9GAMM</name>
<dbReference type="NCBIfam" id="NF003593">
    <property type="entry name" value="PRK05255.1-1"/>
    <property type="match status" value="1"/>
</dbReference>
<evidence type="ECO:0000313" key="7">
    <source>
        <dbReference type="Proteomes" id="UP000282106"/>
    </source>
</evidence>
<sequence length="226" mass="25733">MTCRIQPHMLATRDGMPMKPGLPAYHAHPAPPRDPMTRFRYDAATEGLEEEDLGPSKTSVKVEMLDLQELGLALLELPADRFARIEMDERLREAFQELQRITNLSARKRQASYIGKLLRDEDSAAFRKLLADYQHGKEQAARGFPEIARWRDRLLSDDGAITEWFSRYPTGDTRPLRTLVRNARKEEAAALAEAEFSGKPAAKGRYYRELFQHLRTVVDAAALPPD</sequence>
<keyword evidence="1 5" id="KW-0963">Cytoplasm</keyword>
<dbReference type="SUPFAM" id="SSF158710">
    <property type="entry name" value="PSPTO4464-like"/>
    <property type="match status" value="1"/>
</dbReference>
<dbReference type="CDD" id="cd16331">
    <property type="entry name" value="YjgA-like"/>
    <property type="match status" value="1"/>
</dbReference>
<accession>A0A3N0VA54</accession>
<dbReference type="EMBL" id="RJVO01000004">
    <property type="protein sequence ID" value="ROH89673.1"/>
    <property type="molecule type" value="Genomic_DNA"/>
</dbReference>
<dbReference type="InterPro" id="IPR023153">
    <property type="entry name" value="DarP_sf"/>
</dbReference>
<protein>
    <recommendedName>
        <fullName evidence="5">Dual-action ribosomal maturation protein DarP</fullName>
    </recommendedName>
    <alternativeName>
        <fullName evidence="5">Large ribosomal subunit assembly factor DarP</fullName>
    </alternativeName>
</protein>
<dbReference type="HAMAP" id="MF_00765">
    <property type="entry name" value="DarP"/>
    <property type="match status" value="1"/>
</dbReference>
<dbReference type="InterPro" id="IPR006839">
    <property type="entry name" value="DarP"/>
</dbReference>
<proteinExistence type="inferred from homology"/>
<dbReference type="InParanoid" id="A0A3N0VA54"/>
<reference evidence="6 7" key="1">
    <citation type="submission" date="2018-10" db="EMBL/GenBank/DDBJ databases">
        <authorList>
            <person name="Chen W.-M."/>
        </authorList>
    </citation>
    <scope>NUCLEOTIDE SEQUENCE [LARGE SCALE GENOMIC DNA]</scope>
    <source>
        <strain evidence="6 7">THS-13</strain>
    </source>
</reference>
<comment type="function">
    <text evidence="5">Member of a network of 50S ribosomal subunit biogenesis factors which assembles along the 30S-50S interface, preventing incorrect 23S rRNA structures from forming. Promotes peptidyl transferase center (PTC) maturation.</text>
</comment>
<dbReference type="PANTHER" id="PTHR38101">
    <property type="entry name" value="UPF0307 PROTEIN YJGA"/>
    <property type="match status" value="1"/>
</dbReference>
<dbReference type="AlphaFoldDB" id="A0A3N0VA54"/>
<keyword evidence="7" id="KW-1185">Reference proteome</keyword>
<evidence type="ECO:0000313" key="6">
    <source>
        <dbReference type="EMBL" id="ROH89673.1"/>
    </source>
</evidence>
<evidence type="ECO:0000256" key="5">
    <source>
        <dbReference type="HAMAP-Rule" id="MF_00765"/>
    </source>
</evidence>
<dbReference type="PANTHER" id="PTHR38101:SF1">
    <property type="entry name" value="UPF0307 PROTEIN YJGA"/>
    <property type="match status" value="1"/>
</dbReference>
<gene>
    <name evidence="5" type="primary">darP</name>
    <name evidence="6" type="ORF">ED208_11160</name>
</gene>
<dbReference type="GO" id="GO:0019843">
    <property type="term" value="F:rRNA binding"/>
    <property type="evidence" value="ECO:0007669"/>
    <property type="project" value="UniProtKB-UniRule"/>
</dbReference>
<dbReference type="FunCoup" id="A0A3N0VA54">
    <property type="interactions" value="74"/>
</dbReference>
<comment type="caution">
    <text evidence="6">The sequence shown here is derived from an EMBL/GenBank/DDBJ whole genome shotgun (WGS) entry which is preliminary data.</text>
</comment>
<dbReference type="Pfam" id="PF04751">
    <property type="entry name" value="DarP"/>
    <property type="match status" value="1"/>
</dbReference>
<keyword evidence="2 5" id="KW-0690">Ribosome biogenesis</keyword>
<evidence type="ECO:0000256" key="2">
    <source>
        <dbReference type="ARBA" id="ARBA00022517"/>
    </source>
</evidence>
<keyword evidence="3 5" id="KW-0699">rRNA-binding</keyword>
<evidence type="ECO:0000256" key="4">
    <source>
        <dbReference type="ARBA" id="ARBA00022884"/>
    </source>
</evidence>
<comment type="subcellular location">
    <subcellularLocation>
        <location evidence="5">Cytoplasm</location>
    </subcellularLocation>
    <text evidence="5">Associates with late stage pre-50S ribosomal subunits.</text>
</comment>
<evidence type="ECO:0000256" key="3">
    <source>
        <dbReference type="ARBA" id="ARBA00022730"/>
    </source>
</evidence>
<organism evidence="6 7">
    <name type="scientific">Stagnimonas aquatica</name>
    <dbReference type="NCBI Taxonomy" id="2689987"/>
    <lineage>
        <taxon>Bacteria</taxon>
        <taxon>Pseudomonadati</taxon>
        <taxon>Pseudomonadota</taxon>
        <taxon>Gammaproteobacteria</taxon>
        <taxon>Nevskiales</taxon>
        <taxon>Nevskiaceae</taxon>
        <taxon>Stagnimonas</taxon>
    </lineage>
</organism>
<dbReference type="GO" id="GO:0005829">
    <property type="term" value="C:cytosol"/>
    <property type="evidence" value="ECO:0007669"/>
    <property type="project" value="TreeGrafter"/>
</dbReference>
<comment type="similarity">
    <text evidence="5">Belongs to the DarP family.</text>
</comment>
<dbReference type="GO" id="GO:0043022">
    <property type="term" value="F:ribosome binding"/>
    <property type="evidence" value="ECO:0007669"/>
    <property type="project" value="UniProtKB-UniRule"/>
</dbReference>
<dbReference type="Gene3D" id="1.10.60.30">
    <property type="entry name" value="PSPTO4464-like domains"/>
    <property type="match status" value="2"/>
</dbReference>